<gene>
    <name evidence="14" type="ORF">GSMUA_150590.1</name>
</gene>
<evidence type="ECO:0000256" key="9">
    <source>
        <dbReference type="ARBA" id="ARBA00023155"/>
    </source>
</evidence>
<feature type="domain" description="ZF-HD dimerization-type" evidence="13">
    <location>
        <begin position="41"/>
        <end position="92"/>
    </location>
</feature>
<dbReference type="Gramene" id="Ma06_t04380.1">
    <property type="protein sequence ID" value="Ma06_p04380.1"/>
    <property type="gene ID" value="Ma06_g04380"/>
</dbReference>
<dbReference type="Gene3D" id="1.10.10.60">
    <property type="entry name" value="Homeodomain-like"/>
    <property type="match status" value="1"/>
</dbReference>
<dbReference type="FunFam" id="1.10.10.60:FF:000257">
    <property type="entry name" value="Zinc-finger homeodomain protein 2"/>
    <property type="match status" value="1"/>
</dbReference>
<evidence type="ECO:0000256" key="7">
    <source>
        <dbReference type="ARBA" id="ARBA00023015"/>
    </source>
</evidence>
<proteinExistence type="predicted"/>
<name>A0A804JCJ2_MUSAM</name>
<evidence type="ECO:0000256" key="3">
    <source>
        <dbReference type="ARBA" id="ARBA00011416"/>
    </source>
</evidence>
<dbReference type="Proteomes" id="UP000012960">
    <property type="component" value="Unplaced"/>
</dbReference>
<feature type="compositionally biased region" description="Low complexity" evidence="12">
    <location>
        <begin position="147"/>
        <end position="156"/>
    </location>
</feature>
<evidence type="ECO:0000256" key="5">
    <source>
        <dbReference type="ARBA" id="ARBA00022771"/>
    </source>
</evidence>
<dbReference type="AlphaFoldDB" id="A0A804JCJ2"/>
<keyword evidence="10" id="KW-0804">Transcription</keyword>
<dbReference type="GO" id="GO:0003700">
    <property type="term" value="F:DNA-binding transcription factor activity"/>
    <property type="evidence" value="ECO:0000318"/>
    <property type="project" value="GO_Central"/>
</dbReference>
<keyword evidence="6" id="KW-0862">Zinc</keyword>
<feature type="compositionally biased region" description="Acidic residues" evidence="12">
    <location>
        <begin position="107"/>
        <end position="132"/>
    </location>
</feature>
<keyword evidence="8" id="KW-0238">DNA-binding</keyword>
<keyword evidence="16" id="KW-1185">Reference proteome</keyword>
<sequence>MDQATKVAEAEGKGKGFGFPNGALRKHHHRPPAPAEAEFLYRECLKNHAASLGGHALDGCGEFMLSPTADPADPTSLRCAACGCHRNFHRRLADPPSHRHRGHPRDEEDDERDGVEDEDEDEGEDEDEDEEEVGAKIDGRRDRPRPLRGSASPPAFFSSAPHMLLALSAGLPGSPGTIPVRPVAAPTAAAAPVAAVGAPAAEAAQPRKRFRTKFSPEQKGRMQELSERLGWRMQKRDEGLVEECCREIGVDKGVFKVWMHNNKHTFLGLARRGDPASRSARSEGGIGGGDVSQPEGSGHANGADEGDGGHGHVVNGSLSSS</sequence>
<evidence type="ECO:0000259" key="13">
    <source>
        <dbReference type="PROSITE" id="PS51523"/>
    </source>
</evidence>
<dbReference type="NCBIfam" id="TIGR01566">
    <property type="entry name" value="ZF_HD_prot_N"/>
    <property type="match status" value="1"/>
</dbReference>
<dbReference type="GO" id="GO:0000976">
    <property type="term" value="F:transcription cis-regulatory region binding"/>
    <property type="evidence" value="ECO:0000318"/>
    <property type="project" value="GO_Central"/>
</dbReference>
<comment type="subcellular location">
    <subcellularLocation>
        <location evidence="2">Nucleus</location>
    </subcellularLocation>
</comment>
<reference evidence="15" key="2">
    <citation type="submission" date="2021-05" db="UniProtKB">
        <authorList>
            <consortium name="EnsemblPlants"/>
        </authorList>
    </citation>
    <scope>IDENTIFICATION</scope>
    <source>
        <strain evidence="15">subsp. malaccensis</strain>
    </source>
</reference>
<evidence type="ECO:0000256" key="8">
    <source>
        <dbReference type="ARBA" id="ARBA00023125"/>
    </source>
</evidence>
<reference evidence="14" key="1">
    <citation type="submission" date="2021-03" db="EMBL/GenBank/DDBJ databases">
        <authorList>
            <consortium name="Genoscope - CEA"/>
            <person name="William W."/>
        </authorList>
    </citation>
    <scope>NUCLEOTIDE SEQUENCE</scope>
    <source>
        <strain evidence="14">Doubled-haploid Pahang</strain>
    </source>
</reference>
<dbReference type="PANTHER" id="PTHR31948:SF72">
    <property type="entry name" value="ZINC-FINGER HOMEODOMAIN PROTEIN 10"/>
    <property type="match status" value="1"/>
</dbReference>
<evidence type="ECO:0000313" key="15">
    <source>
        <dbReference type="EnsemblPlants" id="Ma06_p04380.1"/>
    </source>
</evidence>
<comment type="function">
    <text evidence="1">Putative transcription factor.</text>
</comment>
<keyword evidence="11" id="KW-0539">Nucleus</keyword>
<organism evidence="15 16">
    <name type="scientific">Musa acuminata subsp. malaccensis</name>
    <name type="common">Wild banana</name>
    <name type="synonym">Musa malaccensis</name>
    <dbReference type="NCBI Taxonomy" id="214687"/>
    <lineage>
        <taxon>Eukaryota</taxon>
        <taxon>Viridiplantae</taxon>
        <taxon>Streptophyta</taxon>
        <taxon>Embryophyta</taxon>
        <taxon>Tracheophyta</taxon>
        <taxon>Spermatophyta</taxon>
        <taxon>Magnoliopsida</taxon>
        <taxon>Liliopsida</taxon>
        <taxon>Zingiberales</taxon>
        <taxon>Musaceae</taxon>
        <taxon>Musa</taxon>
    </lineage>
</organism>
<dbReference type="GO" id="GO:0005634">
    <property type="term" value="C:nucleus"/>
    <property type="evidence" value="ECO:0000318"/>
    <property type="project" value="GO_Central"/>
</dbReference>
<feature type="compositionally biased region" description="Basic and acidic residues" evidence="12">
    <location>
        <begin position="133"/>
        <end position="145"/>
    </location>
</feature>
<dbReference type="GO" id="GO:0006355">
    <property type="term" value="P:regulation of DNA-templated transcription"/>
    <property type="evidence" value="ECO:0000318"/>
    <property type="project" value="GO_Central"/>
</dbReference>
<keyword evidence="5" id="KW-0863">Zinc-finger</keyword>
<evidence type="ECO:0000256" key="1">
    <source>
        <dbReference type="ARBA" id="ARBA00004049"/>
    </source>
</evidence>
<dbReference type="KEGG" id="mus:103986798"/>
<evidence type="ECO:0000256" key="4">
    <source>
        <dbReference type="ARBA" id="ARBA00022723"/>
    </source>
</evidence>
<feature type="region of interest" description="Disordered" evidence="12">
    <location>
        <begin position="271"/>
        <end position="321"/>
    </location>
</feature>
<dbReference type="FunCoup" id="A0A804JCJ2">
    <property type="interactions" value="393"/>
</dbReference>
<keyword evidence="9" id="KW-0371">Homeobox</keyword>
<dbReference type="OMA" id="VDECCRE"/>
<dbReference type="SUPFAM" id="SSF46689">
    <property type="entry name" value="Homeodomain-like"/>
    <property type="match status" value="1"/>
</dbReference>
<protein>
    <submittedName>
        <fullName evidence="14">(wild Malaysian banana) hypothetical protein</fullName>
    </submittedName>
</protein>
<dbReference type="InterPro" id="IPR009057">
    <property type="entry name" value="Homeodomain-like_sf"/>
</dbReference>
<dbReference type="Pfam" id="PF04770">
    <property type="entry name" value="ZF-HD_dimer"/>
    <property type="match status" value="1"/>
</dbReference>
<dbReference type="EnsemblPlants" id="Ma06_t04380.1">
    <property type="protein sequence ID" value="Ma06_p04380.1"/>
    <property type="gene ID" value="Ma06_g04380"/>
</dbReference>
<dbReference type="NCBIfam" id="TIGR01565">
    <property type="entry name" value="homeo_ZF_HD"/>
    <property type="match status" value="1"/>
</dbReference>
<dbReference type="OrthoDB" id="1929626at2759"/>
<comment type="subunit">
    <text evidence="3">Homo- and heterodimer with other ZFHD proteins.</text>
</comment>
<evidence type="ECO:0000256" key="11">
    <source>
        <dbReference type="ARBA" id="ARBA00023242"/>
    </source>
</evidence>
<feature type="region of interest" description="Disordered" evidence="12">
    <location>
        <begin position="1"/>
        <end position="31"/>
    </location>
</feature>
<evidence type="ECO:0000313" key="16">
    <source>
        <dbReference type="Proteomes" id="UP000012960"/>
    </source>
</evidence>
<accession>A0A804JCJ2</accession>
<feature type="region of interest" description="Disordered" evidence="12">
    <location>
        <begin position="90"/>
        <end position="156"/>
    </location>
</feature>
<dbReference type="InterPro" id="IPR006456">
    <property type="entry name" value="ZF_HD_homeobox_Cys/His_dimer"/>
</dbReference>
<evidence type="ECO:0000256" key="12">
    <source>
        <dbReference type="SAM" id="MobiDB-lite"/>
    </source>
</evidence>
<keyword evidence="4" id="KW-0479">Metal-binding</keyword>
<dbReference type="PROSITE" id="PS51523">
    <property type="entry name" value="ZF_HD_DIMER"/>
    <property type="match status" value="1"/>
</dbReference>
<dbReference type="InParanoid" id="A0A804JCJ2"/>
<dbReference type="EMBL" id="HG996471">
    <property type="protein sequence ID" value="CAG1845264.1"/>
    <property type="molecule type" value="Genomic_DNA"/>
</dbReference>
<dbReference type="InterPro" id="IPR006455">
    <property type="entry name" value="Homeodomain_ZF_HD"/>
</dbReference>
<dbReference type="PANTHER" id="PTHR31948">
    <property type="entry name" value="ZINC-FINGER HOMEODOMAIN PROTEIN 2"/>
    <property type="match status" value="1"/>
</dbReference>
<evidence type="ECO:0000313" key="14">
    <source>
        <dbReference type="EMBL" id="CAG1845264.1"/>
    </source>
</evidence>
<evidence type="ECO:0000256" key="2">
    <source>
        <dbReference type="ARBA" id="ARBA00004123"/>
    </source>
</evidence>
<evidence type="ECO:0000256" key="6">
    <source>
        <dbReference type="ARBA" id="ARBA00022833"/>
    </source>
</evidence>
<dbReference type="GO" id="GO:0008270">
    <property type="term" value="F:zinc ion binding"/>
    <property type="evidence" value="ECO:0007669"/>
    <property type="project" value="UniProtKB-KW"/>
</dbReference>
<evidence type="ECO:0000256" key="10">
    <source>
        <dbReference type="ARBA" id="ARBA00023163"/>
    </source>
</evidence>
<keyword evidence="7" id="KW-0805">Transcription regulation</keyword>